<gene>
    <name evidence="2" type="ORF">BQ3484_74</name>
</gene>
<proteinExistence type="predicted"/>
<keyword evidence="3" id="KW-1185">Reference proteome</keyword>
<name>A0A1M7XTY9_9VIRU</name>
<dbReference type="KEGG" id="vg:30523585"/>
<feature type="transmembrane region" description="Helical" evidence="1">
    <location>
        <begin position="43"/>
        <end position="61"/>
    </location>
</feature>
<keyword evidence="1" id="KW-0472">Membrane</keyword>
<dbReference type="Proteomes" id="UP000201465">
    <property type="component" value="Segment"/>
</dbReference>
<dbReference type="EMBL" id="LT671577">
    <property type="protein sequence ID" value="SHO33142.1"/>
    <property type="molecule type" value="Genomic_DNA"/>
</dbReference>
<feature type="transmembrane region" description="Helical" evidence="1">
    <location>
        <begin position="73"/>
        <end position="92"/>
    </location>
</feature>
<organism evidence="2 3">
    <name type="scientific">Cedratvirus A11</name>
    <dbReference type="NCBI Taxonomy" id="1903266"/>
    <lineage>
        <taxon>Viruses</taxon>
        <taxon>Pithoviruses</taxon>
        <taxon>Orthocedratvirinae</taxon>
        <taxon>Alphacedratvirus</taxon>
        <taxon>Alphacedratvirus aljazairmassiliense</taxon>
    </lineage>
</organism>
<keyword evidence="1" id="KW-0812">Transmembrane</keyword>
<dbReference type="GeneID" id="30523585"/>
<evidence type="ECO:0000313" key="2">
    <source>
        <dbReference type="EMBL" id="SHO33142.1"/>
    </source>
</evidence>
<accession>A0A1M7XTY9</accession>
<evidence type="ECO:0000256" key="1">
    <source>
        <dbReference type="SAM" id="Phobius"/>
    </source>
</evidence>
<keyword evidence="1" id="KW-1133">Transmembrane helix</keyword>
<feature type="transmembrane region" description="Helical" evidence="1">
    <location>
        <begin position="123"/>
        <end position="147"/>
    </location>
</feature>
<dbReference type="RefSeq" id="YP_009329014.1">
    <property type="nucleotide sequence ID" value="NC_032108.1"/>
</dbReference>
<sequence length="162" mass="18304">MDFTPLPPLTLEEKRDENLIYAAGIVVWFIIVYLLGLLNGDPILFVIILIPVLVFVSYILNKKCTVPSFHRTSSEFLYIILAIFLAWVLVSNAEKQEIVHILLVSLAIYIVSLVEFRVCSKMLYDALVIIPMTMSLILLLAAVYLYFKGTKRGLGNPSINIL</sequence>
<evidence type="ECO:0008006" key="4">
    <source>
        <dbReference type="Google" id="ProtNLM"/>
    </source>
</evidence>
<feature type="transmembrane region" description="Helical" evidence="1">
    <location>
        <begin position="98"/>
        <end position="116"/>
    </location>
</feature>
<protein>
    <recommendedName>
        <fullName evidence="4">Transmembrane protein</fullName>
    </recommendedName>
</protein>
<reference evidence="2 3" key="1">
    <citation type="submission" date="2016-11" db="EMBL/GenBank/DDBJ databases">
        <authorList>
            <consortium name="Urmite Genomes"/>
        </authorList>
    </citation>
    <scope>NUCLEOTIDE SEQUENCE [LARGE SCALE GENOMIC DNA]</scope>
    <source>
        <strain evidence="2 3">A11</strain>
    </source>
</reference>
<feature type="transmembrane region" description="Helical" evidence="1">
    <location>
        <begin position="19"/>
        <end position="37"/>
    </location>
</feature>
<evidence type="ECO:0000313" key="3">
    <source>
        <dbReference type="Proteomes" id="UP000201465"/>
    </source>
</evidence>